<name>A0A2R8FG67_9LACO</name>
<protein>
    <submittedName>
        <fullName evidence="1">Uncharacterized protein</fullName>
    </submittedName>
</protein>
<sequence>MFMRRVQSLLQRQQKRISFLRKSNIINHTNKIEQIDQTIRVGANPIAYTADEPIEKTLRHKMVQYCNPPNGINIKTSFQERKP</sequence>
<reference evidence="1" key="1">
    <citation type="submission" date="2018-03" db="EMBL/GenBank/DDBJ databases">
        <authorList>
            <person name="Keele B.F."/>
        </authorList>
    </citation>
    <scope>NUCLEOTIDE SEQUENCE</scope>
    <source>
        <strain evidence="1">ACA-DC 1533</strain>
    </source>
</reference>
<dbReference type="AlphaFoldDB" id="A0A2R8FG67"/>
<organism evidence="1">
    <name type="scientific">Ligilactobacillus acidipiscis</name>
    <dbReference type="NCBI Taxonomy" id="89059"/>
    <lineage>
        <taxon>Bacteria</taxon>
        <taxon>Bacillati</taxon>
        <taxon>Bacillota</taxon>
        <taxon>Bacilli</taxon>
        <taxon>Lactobacillales</taxon>
        <taxon>Lactobacillaceae</taxon>
        <taxon>Ligilactobacillus</taxon>
    </lineage>
</organism>
<keyword evidence="1" id="KW-0614">Plasmid</keyword>
<gene>
    <name evidence="1" type="ORF">PLAC02_P21</name>
</gene>
<proteinExistence type="predicted"/>
<geneLocation type="plasmid" evidence="1">
    <name>pLAC2</name>
</geneLocation>
<dbReference type="EMBL" id="LT996085">
    <property type="protein sequence ID" value="SPO49427.1"/>
    <property type="molecule type" value="Genomic_DNA"/>
</dbReference>
<evidence type="ECO:0000313" key="1">
    <source>
        <dbReference type="EMBL" id="SPO49427.1"/>
    </source>
</evidence>
<accession>A0A2R8FG67</accession>